<evidence type="ECO:0000256" key="7">
    <source>
        <dbReference type="ARBA" id="ARBA00023242"/>
    </source>
</evidence>
<evidence type="ECO:0000313" key="11">
    <source>
        <dbReference type="Proteomes" id="UP001396334"/>
    </source>
</evidence>
<dbReference type="PROSITE" id="PS51032">
    <property type="entry name" value="AP2_ERF"/>
    <property type="match status" value="1"/>
</dbReference>
<evidence type="ECO:0000256" key="5">
    <source>
        <dbReference type="ARBA" id="ARBA00023159"/>
    </source>
</evidence>
<dbReference type="InterPro" id="IPR036955">
    <property type="entry name" value="AP2/ERF_dom_sf"/>
</dbReference>
<evidence type="ECO:0000259" key="9">
    <source>
        <dbReference type="PROSITE" id="PS51032"/>
    </source>
</evidence>
<gene>
    <name evidence="10" type="ORF">V6N11_068033</name>
</gene>
<protein>
    <recommendedName>
        <fullName evidence="9">AP2/ERF domain-containing protein</fullName>
    </recommendedName>
</protein>
<keyword evidence="6" id="KW-0804">Transcription</keyword>
<dbReference type="Proteomes" id="UP001396334">
    <property type="component" value="Unassembled WGS sequence"/>
</dbReference>
<comment type="subcellular location">
    <subcellularLocation>
        <location evidence="1">Nucleus</location>
    </subcellularLocation>
</comment>
<dbReference type="InterPro" id="IPR051758">
    <property type="entry name" value="ERF/AP2-like"/>
</dbReference>
<evidence type="ECO:0000256" key="1">
    <source>
        <dbReference type="ARBA" id="ARBA00004123"/>
    </source>
</evidence>
<feature type="domain" description="AP2/ERF" evidence="9">
    <location>
        <begin position="39"/>
        <end position="106"/>
    </location>
</feature>
<accession>A0ABR2STG5</accession>
<proteinExistence type="inferred from homology"/>
<keyword evidence="3" id="KW-0805">Transcription regulation</keyword>
<dbReference type="InterPro" id="IPR001471">
    <property type="entry name" value="AP2/ERF_dom"/>
</dbReference>
<evidence type="ECO:0000256" key="2">
    <source>
        <dbReference type="ARBA" id="ARBA00022745"/>
    </source>
</evidence>
<evidence type="ECO:0000256" key="3">
    <source>
        <dbReference type="ARBA" id="ARBA00023015"/>
    </source>
</evidence>
<keyword evidence="7" id="KW-0539">Nucleus</keyword>
<evidence type="ECO:0000256" key="8">
    <source>
        <dbReference type="ARBA" id="ARBA00024343"/>
    </source>
</evidence>
<comment type="caution">
    <text evidence="10">The sequence shown here is derived from an EMBL/GenBank/DDBJ whole genome shotgun (WGS) entry which is preliminary data.</text>
</comment>
<keyword evidence="11" id="KW-1185">Reference proteome</keyword>
<dbReference type="SUPFAM" id="SSF54171">
    <property type="entry name" value="DNA-binding domain"/>
    <property type="match status" value="1"/>
</dbReference>
<evidence type="ECO:0000313" key="10">
    <source>
        <dbReference type="EMBL" id="KAK9028223.1"/>
    </source>
</evidence>
<evidence type="ECO:0000256" key="4">
    <source>
        <dbReference type="ARBA" id="ARBA00023125"/>
    </source>
</evidence>
<sequence length="144" mass="16036">MQEINHHFGFNSGVVTVSSLSELMLPGGSNTIDSILDSHHRPCLRATQLFSLSPPARPASEVQPREQRERFVYLQLGTYEAAEAAAYAPDRAAYKLRGEYARFNFQNLKDPSKLGFGDGARLNALKKVVDSKLQAICQKLKRKS</sequence>
<name>A0ABR2STG5_9ROSI</name>
<reference evidence="10 11" key="1">
    <citation type="journal article" date="2024" name="G3 (Bethesda)">
        <title>Genome assembly of Hibiscus sabdariffa L. provides insights into metabolisms of medicinal natural products.</title>
        <authorList>
            <person name="Kim T."/>
        </authorList>
    </citation>
    <scope>NUCLEOTIDE SEQUENCE [LARGE SCALE GENOMIC DNA]</scope>
    <source>
        <strain evidence="10">TK-2024</strain>
        <tissue evidence="10">Old leaves</tissue>
    </source>
</reference>
<keyword evidence="4" id="KW-0238">DNA-binding</keyword>
<dbReference type="PANTHER" id="PTHR31657">
    <property type="entry name" value="ETHYLENE-RESPONSIVE TRANSCRIPTION FACTOR ERF061"/>
    <property type="match status" value="1"/>
</dbReference>
<dbReference type="InterPro" id="IPR016177">
    <property type="entry name" value="DNA-bd_dom_sf"/>
</dbReference>
<organism evidence="10 11">
    <name type="scientific">Hibiscus sabdariffa</name>
    <name type="common">roselle</name>
    <dbReference type="NCBI Taxonomy" id="183260"/>
    <lineage>
        <taxon>Eukaryota</taxon>
        <taxon>Viridiplantae</taxon>
        <taxon>Streptophyta</taxon>
        <taxon>Embryophyta</taxon>
        <taxon>Tracheophyta</taxon>
        <taxon>Spermatophyta</taxon>
        <taxon>Magnoliopsida</taxon>
        <taxon>eudicotyledons</taxon>
        <taxon>Gunneridae</taxon>
        <taxon>Pentapetalae</taxon>
        <taxon>rosids</taxon>
        <taxon>malvids</taxon>
        <taxon>Malvales</taxon>
        <taxon>Malvaceae</taxon>
        <taxon>Malvoideae</taxon>
        <taxon>Hibiscus</taxon>
    </lineage>
</organism>
<dbReference type="Gene3D" id="3.30.730.10">
    <property type="entry name" value="AP2/ERF domain"/>
    <property type="match status" value="1"/>
</dbReference>
<dbReference type="PANTHER" id="PTHR31657:SF20">
    <property type="entry name" value="ETHYLENE-RESPONSIVE TRANSCRIPTION FACTOR ERF061"/>
    <property type="match status" value="1"/>
</dbReference>
<evidence type="ECO:0000256" key="6">
    <source>
        <dbReference type="ARBA" id="ARBA00023163"/>
    </source>
</evidence>
<dbReference type="SMART" id="SM00380">
    <property type="entry name" value="AP2"/>
    <property type="match status" value="1"/>
</dbReference>
<comment type="similarity">
    <text evidence="8">Belongs to the AP2/ERF transcription factor family. ERF subfamily.</text>
</comment>
<dbReference type="EMBL" id="JBBPBN010000012">
    <property type="protein sequence ID" value="KAK9028223.1"/>
    <property type="molecule type" value="Genomic_DNA"/>
</dbReference>
<keyword evidence="5" id="KW-0010">Activator</keyword>
<keyword evidence="2" id="KW-0936">Ethylene signaling pathway</keyword>